<dbReference type="AlphaFoldDB" id="A0A2J6PGH7"/>
<evidence type="ECO:0000313" key="3">
    <source>
        <dbReference type="EMBL" id="PMD13069.1"/>
    </source>
</evidence>
<feature type="compositionally biased region" description="Low complexity" evidence="1">
    <location>
        <begin position="212"/>
        <end position="229"/>
    </location>
</feature>
<feature type="region of interest" description="Disordered" evidence="1">
    <location>
        <begin position="1"/>
        <end position="60"/>
    </location>
</feature>
<keyword evidence="2" id="KW-0812">Transmembrane</keyword>
<protein>
    <submittedName>
        <fullName evidence="3">Uncharacterized protein</fullName>
    </submittedName>
</protein>
<evidence type="ECO:0000313" key="4">
    <source>
        <dbReference type="Proteomes" id="UP000235672"/>
    </source>
</evidence>
<accession>A0A2J6PGH7</accession>
<organism evidence="3 4">
    <name type="scientific">Hyaloscypha hepaticicola</name>
    <dbReference type="NCBI Taxonomy" id="2082293"/>
    <lineage>
        <taxon>Eukaryota</taxon>
        <taxon>Fungi</taxon>
        <taxon>Dikarya</taxon>
        <taxon>Ascomycota</taxon>
        <taxon>Pezizomycotina</taxon>
        <taxon>Leotiomycetes</taxon>
        <taxon>Helotiales</taxon>
        <taxon>Hyaloscyphaceae</taxon>
        <taxon>Hyaloscypha</taxon>
    </lineage>
</organism>
<feature type="region of interest" description="Disordered" evidence="1">
    <location>
        <begin position="204"/>
        <end position="239"/>
    </location>
</feature>
<keyword evidence="4" id="KW-1185">Reference proteome</keyword>
<name>A0A2J6PGH7_9HELO</name>
<keyword evidence="2" id="KW-1133">Transmembrane helix</keyword>
<feature type="compositionally biased region" description="Low complexity" evidence="1">
    <location>
        <begin position="12"/>
        <end position="21"/>
    </location>
</feature>
<feature type="transmembrane region" description="Helical" evidence="2">
    <location>
        <begin position="553"/>
        <end position="574"/>
    </location>
</feature>
<feature type="compositionally biased region" description="Polar residues" evidence="1">
    <location>
        <begin position="230"/>
        <end position="239"/>
    </location>
</feature>
<evidence type="ECO:0000256" key="2">
    <source>
        <dbReference type="SAM" id="Phobius"/>
    </source>
</evidence>
<dbReference type="Proteomes" id="UP000235672">
    <property type="component" value="Unassembled WGS sequence"/>
</dbReference>
<sequence length="612" mass="68161">MPPLMQDNIMVSPSSPAHAPHNPLSIRTSKQQSKQSIQQAPSSSSQQPRPEYPIKIPPEKQERALELYNTLKLAEYMAENEPATHNDGYLLAPSTARSVKSQTSSKGRGAPSTSASLYDAMTDYGSVVSFDQSPISTTEFMSYNGKKVKTRQRKRLTPTARAKAALKRYLGSCLPCRNRRVPCPLDHHDIQCLENLRLSMPKEETRLDPHRSPLSAASSSSQRTATSITKQEPTSDNSVQHAFIGIGAQLPDIDMDFDGLDMDILSPGPGGNYDNTQAERPAPAALNLLAPNLPISDPNPYATFQNGRLFSIGCLRDGQFHCQHLQLCQQRLNTAEELETHFETAHFEYTRIKPAHRYICSRCQVTSLFPNGPCACATPESIETWICGHFIKRLWYQRDNTDGSDFRGYRPGSNFDSHSYGRPNNNFPWDPNVDRGNFGVGGNSQGQFNYHGGNSYGMTGNPEFGWNSNGSGSGSNRYQGNFFGARQMAWDGQYSLQILCWKAQQNGPRLKSLLLLLIILFAFTFGFSYVWIMTKARMAIPQVMASIRSHLPVLGFVILLSSLAMCPLIQFLTLRGERCRPRFLLHTLTHSPLPFTCRPIGSEHPLHGIACL</sequence>
<gene>
    <name evidence="3" type="ORF">NA56DRAFT_449199</name>
</gene>
<dbReference type="EMBL" id="KZ613537">
    <property type="protein sequence ID" value="PMD13069.1"/>
    <property type="molecule type" value="Genomic_DNA"/>
</dbReference>
<keyword evidence="2" id="KW-0472">Membrane</keyword>
<evidence type="ECO:0000256" key="1">
    <source>
        <dbReference type="SAM" id="MobiDB-lite"/>
    </source>
</evidence>
<feature type="compositionally biased region" description="Low complexity" evidence="1">
    <location>
        <begin position="29"/>
        <end position="48"/>
    </location>
</feature>
<feature type="transmembrane region" description="Helical" evidence="2">
    <location>
        <begin position="513"/>
        <end position="533"/>
    </location>
</feature>
<dbReference type="OrthoDB" id="3921198at2759"/>
<proteinExistence type="predicted"/>
<reference evidence="3 4" key="1">
    <citation type="submission" date="2016-05" db="EMBL/GenBank/DDBJ databases">
        <title>A degradative enzymes factory behind the ericoid mycorrhizal symbiosis.</title>
        <authorList>
            <consortium name="DOE Joint Genome Institute"/>
            <person name="Martino E."/>
            <person name="Morin E."/>
            <person name="Grelet G."/>
            <person name="Kuo A."/>
            <person name="Kohler A."/>
            <person name="Daghino S."/>
            <person name="Barry K."/>
            <person name="Choi C."/>
            <person name="Cichocki N."/>
            <person name="Clum A."/>
            <person name="Copeland A."/>
            <person name="Hainaut M."/>
            <person name="Haridas S."/>
            <person name="Labutti K."/>
            <person name="Lindquist E."/>
            <person name="Lipzen A."/>
            <person name="Khouja H.-R."/>
            <person name="Murat C."/>
            <person name="Ohm R."/>
            <person name="Olson A."/>
            <person name="Spatafora J."/>
            <person name="Veneault-Fourrey C."/>
            <person name="Henrissat B."/>
            <person name="Grigoriev I."/>
            <person name="Martin F."/>
            <person name="Perotto S."/>
        </authorList>
    </citation>
    <scope>NUCLEOTIDE SEQUENCE [LARGE SCALE GENOMIC DNA]</scope>
    <source>
        <strain evidence="3 4">UAMH 7357</strain>
    </source>
</reference>
<feature type="region of interest" description="Disordered" evidence="1">
    <location>
        <begin position="95"/>
        <end position="114"/>
    </location>
</feature>